<keyword evidence="1" id="KW-0812">Transmembrane</keyword>
<gene>
    <name evidence="2" type="ORF">Esi_0133_0060</name>
</gene>
<dbReference type="InParanoid" id="D7FJF2"/>
<keyword evidence="1" id="KW-1133">Transmembrane helix</keyword>
<proteinExistence type="predicted"/>
<dbReference type="Proteomes" id="UP000002630">
    <property type="component" value="Linkage Group LG17"/>
</dbReference>
<dbReference type="OrthoDB" id="10341067at2759"/>
<feature type="transmembrane region" description="Helical" evidence="1">
    <location>
        <begin position="69"/>
        <end position="85"/>
    </location>
</feature>
<protein>
    <submittedName>
        <fullName evidence="2">Uncharacterized protein</fullName>
    </submittedName>
</protein>
<organism evidence="2 3">
    <name type="scientific">Ectocarpus siliculosus</name>
    <name type="common">Brown alga</name>
    <name type="synonym">Conferva siliculosa</name>
    <dbReference type="NCBI Taxonomy" id="2880"/>
    <lineage>
        <taxon>Eukaryota</taxon>
        <taxon>Sar</taxon>
        <taxon>Stramenopiles</taxon>
        <taxon>Ochrophyta</taxon>
        <taxon>PX clade</taxon>
        <taxon>Phaeophyceae</taxon>
        <taxon>Ectocarpales</taxon>
        <taxon>Ectocarpaceae</taxon>
        <taxon>Ectocarpus</taxon>
    </lineage>
</organism>
<evidence type="ECO:0000313" key="2">
    <source>
        <dbReference type="EMBL" id="CBJ29055.1"/>
    </source>
</evidence>
<dbReference type="EMBL" id="FN649742">
    <property type="protein sequence ID" value="CBJ29055.1"/>
    <property type="molecule type" value="Genomic_DNA"/>
</dbReference>
<dbReference type="AlphaFoldDB" id="D7FJF2"/>
<sequence>MFTSARYDAAAVFCILSELSWRQLRTFFVLPTLWVFTLCSWIGAAYVLIAQLLVGHAEGGASGEDAMDFYGLLLVSFWMSIVLLLDRHNVVGVFRGYTSLTEHERDREGHVQMGEVVI</sequence>
<name>D7FJF2_ECTSI</name>
<feature type="transmembrane region" description="Helical" evidence="1">
    <location>
        <begin position="27"/>
        <end position="49"/>
    </location>
</feature>
<evidence type="ECO:0000256" key="1">
    <source>
        <dbReference type="SAM" id="Phobius"/>
    </source>
</evidence>
<keyword evidence="3" id="KW-1185">Reference proteome</keyword>
<reference evidence="2 3" key="1">
    <citation type="journal article" date="2010" name="Nature">
        <title>The Ectocarpus genome and the independent evolution of multicellularity in brown algae.</title>
        <authorList>
            <person name="Cock J.M."/>
            <person name="Sterck L."/>
            <person name="Rouze P."/>
            <person name="Scornet D."/>
            <person name="Allen A.E."/>
            <person name="Amoutzias G."/>
            <person name="Anthouard V."/>
            <person name="Artiguenave F."/>
            <person name="Aury J.M."/>
            <person name="Badger J.H."/>
            <person name="Beszteri B."/>
            <person name="Billiau K."/>
            <person name="Bonnet E."/>
            <person name="Bothwell J.H."/>
            <person name="Bowler C."/>
            <person name="Boyen C."/>
            <person name="Brownlee C."/>
            <person name="Carrano C.J."/>
            <person name="Charrier B."/>
            <person name="Cho G.Y."/>
            <person name="Coelho S.M."/>
            <person name="Collen J."/>
            <person name="Corre E."/>
            <person name="Da Silva C."/>
            <person name="Delage L."/>
            <person name="Delaroque N."/>
            <person name="Dittami S.M."/>
            <person name="Doulbeau S."/>
            <person name="Elias M."/>
            <person name="Farnham G."/>
            <person name="Gachon C.M."/>
            <person name="Gschloessl B."/>
            <person name="Heesch S."/>
            <person name="Jabbari K."/>
            <person name="Jubin C."/>
            <person name="Kawai H."/>
            <person name="Kimura K."/>
            <person name="Kloareg B."/>
            <person name="Kupper F.C."/>
            <person name="Lang D."/>
            <person name="Le Bail A."/>
            <person name="Leblanc C."/>
            <person name="Lerouge P."/>
            <person name="Lohr M."/>
            <person name="Lopez P.J."/>
            <person name="Martens C."/>
            <person name="Maumus F."/>
            <person name="Michel G."/>
            <person name="Miranda-Saavedra D."/>
            <person name="Morales J."/>
            <person name="Moreau H."/>
            <person name="Motomura T."/>
            <person name="Nagasato C."/>
            <person name="Napoli C.A."/>
            <person name="Nelson D.R."/>
            <person name="Nyvall-Collen P."/>
            <person name="Peters A.F."/>
            <person name="Pommier C."/>
            <person name="Potin P."/>
            <person name="Poulain J."/>
            <person name="Quesneville H."/>
            <person name="Read B."/>
            <person name="Rensing S.A."/>
            <person name="Ritter A."/>
            <person name="Rousvoal S."/>
            <person name="Samanta M."/>
            <person name="Samson G."/>
            <person name="Schroeder D.C."/>
            <person name="Segurens B."/>
            <person name="Strittmatter M."/>
            <person name="Tonon T."/>
            <person name="Tregear J.W."/>
            <person name="Valentin K."/>
            <person name="von Dassow P."/>
            <person name="Yamagishi T."/>
            <person name="Van de Peer Y."/>
            <person name="Wincker P."/>
        </authorList>
    </citation>
    <scope>NUCLEOTIDE SEQUENCE [LARGE SCALE GENOMIC DNA]</scope>
    <source>
        <strain evidence="3">Ec32 / CCAP1310/4</strain>
    </source>
</reference>
<accession>D7FJF2</accession>
<dbReference type="EMBL" id="FN647953">
    <property type="protein sequence ID" value="CBJ29055.1"/>
    <property type="molecule type" value="Genomic_DNA"/>
</dbReference>
<keyword evidence="1" id="KW-0472">Membrane</keyword>
<evidence type="ECO:0000313" key="3">
    <source>
        <dbReference type="Proteomes" id="UP000002630"/>
    </source>
</evidence>